<gene>
    <name evidence="2" type="ORF">SUNI508_12508</name>
</gene>
<evidence type="ECO:0000313" key="3">
    <source>
        <dbReference type="Proteomes" id="UP001408356"/>
    </source>
</evidence>
<feature type="region of interest" description="Disordered" evidence="1">
    <location>
        <begin position="473"/>
        <end position="494"/>
    </location>
</feature>
<evidence type="ECO:0000313" key="2">
    <source>
        <dbReference type="EMBL" id="KAK9426147.1"/>
    </source>
</evidence>
<comment type="caution">
    <text evidence="2">The sequence shown here is derived from an EMBL/GenBank/DDBJ whole genome shotgun (WGS) entry which is preliminary data.</text>
</comment>
<dbReference type="SUPFAM" id="SSF82199">
    <property type="entry name" value="SET domain"/>
    <property type="match status" value="1"/>
</dbReference>
<organism evidence="2 3">
    <name type="scientific">Seiridium unicorne</name>
    <dbReference type="NCBI Taxonomy" id="138068"/>
    <lineage>
        <taxon>Eukaryota</taxon>
        <taxon>Fungi</taxon>
        <taxon>Dikarya</taxon>
        <taxon>Ascomycota</taxon>
        <taxon>Pezizomycotina</taxon>
        <taxon>Sordariomycetes</taxon>
        <taxon>Xylariomycetidae</taxon>
        <taxon>Amphisphaeriales</taxon>
        <taxon>Sporocadaceae</taxon>
        <taxon>Seiridium</taxon>
    </lineage>
</organism>
<evidence type="ECO:0000256" key="1">
    <source>
        <dbReference type="SAM" id="MobiDB-lite"/>
    </source>
</evidence>
<dbReference type="PANTHER" id="PTHR13271:SF76">
    <property type="entry name" value="SET DOMAIN-CONTAINING PROTEIN 8"/>
    <property type="match status" value="1"/>
</dbReference>
<reference evidence="2 3" key="1">
    <citation type="journal article" date="2024" name="J. Plant Pathol.">
        <title>Sequence and assembly of the genome of Seiridium unicorne, isolate CBS 538.82, causal agent of cypress canker disease.</title>
        <authorList>
            <person name="Scali E."/>
            <person name="Rocca G.D."/>
            <person name="Danti R."/>
            <person name="Garbelotto M."/>
            <person name="Barberini S."/>
            <person name="Baroncelli R."/>
            <person name="Emiliani G."/>
        </authorList>
    </citation>
    <scope>NUCLEOTIDE SEQUENCE [LARGE SCALE GENOMIC DNA]</scope>
    <source>
        <strain evidence="2 3">BM-138-508</strain>
    </source>
</reference>
<dbReference type="PANTHER" id="PTHR13271">
    <property type="entry name" value="UNCHARACTERIZED PUTATIVE METHYLTRANSFERASE"/>
    <property type="match status" value="1"/>
</dbReference>
<evidence type="ECO:0008006" key="4">
    <source>
        <dbReference type="Google" id="ProtNLM"/>
    </source>
</evidence>
<dbReference type="EMBL" id="JARVKF010000004">
    <property type="protein sequence ID" value="KAK9426147.1"/>
    <property type="molecule type" value="Genomic_DNA"/>
</dbReference>
<proteinExistence type="predicted"/>
<dbReference type="Proteomes" id="UP001408356">
    <property type="component" value="Unassembled WGS sequence"/>
</dbReference>
<name>A0ABR2VGY3_9PEZI</name>
<dbReference type="InterPro" id="IPR046341">
    <property type="entry name" value="SET_dom_sf"/>
</dbReference>
<accession>A0ABR2VGY3</accession>
<keyword evidence="3" id="KW-1185">Reference proteome</keyword>
<dbReference type="CDD" id="cd10527">
    <property type="entry name" value="SET_LSMT"/>
    <property type="match status" value="1"/>
</dbReference>
<sequence length="494" mass="55785">MRRGDHHAAFNAFPAWCTYNEVQLLDIVLAADDEKGNHFKPTRNLRNDDDNVELPLLLTIPKDMVLSDEAIQQYAKVDKNFRDIFHAAGHQSHRSAKGWSIPLDLVLRHATEPGTGAHDVDEDPDILLAWNLARGKCTYRLYCLLYLRSLKDVSDPVQAAVPAKIAALTKEFDHVRDKCEHIPFWREYLHEDEVITVDDWLYLDALYRSRSLELPKSGECMVPVLDMVNHSPEANAYFDETADGDVRLLIREGCFIKTPTLEGPDRDEITINYGKDKSAAEMLFSYGFVDSGSPAKSLALPLAVMEDDPLAKAKLHVFGSAPNLKIEDTETGVPQWTAPFVYLMCLNEDDGIEFRVIQTVEGSRQLMLFWQEDDVTGGAGDFERLIAGHDLEPVFHLRAITVISSQLEGHIEGLETPLDRSAERSDPQFLFPTEGVSQLRKAELDLMQRTLQALESQRDALLDNDRVIAYLGSMEETQNEEEVAQPSNREEDFS</sequence>
<dbReference type="Gene3D" id="3.90.1410.10">
    <property type="entry name" value="set domain protein methyltransferase, domain 1"/>
    <property type="match status" value="1"/>
</dbReference>
<protein>
    <recommendedName>
        <fullName evidence="4">SET domain-containing protein</fullName>
    </recommendedName>
</protein>
<dbReference type="InterPro" id="IPR050600">
    <property type="entry name" value="SETD3_SETD6_MTase"/>
</dbReference>